<dbReference type="InterPro" id="IPR013691">
    <property type="entry name" value="MeTrfase_14"/>
</dbReference>
<dbReference type="Pfam" id="PF08421">
    <property type="entry name" value="Methyltransf_13"/>
    <property type="match status" value="1"/>
</dbReference>
<organism evidence="3 4">
    <name type="scientific">Sphingomonas sediminicola</name>
    <dbReference type="NCBI Taxonomy" id="386874"/>
    <lineage>
        <taxon>Bacteria</taxon>
        <taxon>Pseudomonadati</taxon>
        <taxon>Pseudomonadota</taxon>
        <taxon>Alphaproteobacteria</taxon>
        <taxon>Sphingomonadales</taxon>
        <taxon>Sphingomonadaceae</taxon>
        <taxon>Sphingomonas</taxon>
    </lineage>
</organism>
<gene>
    <name evidence="3" type="ORF">H9L14_12075</name>
</gene>
<keyword evidence="3" id="KW-0808">Transferase</keyword>
<dbReference type="Pfam" id="PF13489">
    <property type="entry name" value="Methyltransf_23"/>
    <property type="match status" value="1"/>
</dbReference>
<feature type="domain" description="C-methyltransferase" evidence="2">
    <location>
        <begin position="246"/>
        <end position="401"/>
    </location>
</feature>
<dbReference type="InterPro" id="IPR013630">
    <property type="entry name" value="Methyltransf_Zn-bd_dom_put"/>
</dbReference>
<dbReference type="EMBL" id="CP060782">
    <property type="protein sequence ID" value="QNP45330.1"/>
    <property type="molecule type" value="Genomic_DNA"/>
</dbReference>
<dbReference type="Gene3D" id="3.40.50.150">
    <property type="entry name" value="Vaccinia Virus protein VP39"/>
    <property type="match status" value="1"/>
</dbReference>
<dbReference type="Gene3D" id="3.40.50.720">
    <property type="entry name" value="NAD(P)-binding Rossmann-like Domain"/>
    <property type="match status" value="1"/>
</dbReference>
<reference evidence="3 4" key="1">
    <citation type="submission" date="2020-08" db="EMBL/GenBank/DDBJ databases">
        <title>Genome sequence of Sphingomonas sediminicola KACC 15039T.</title>
        <authorList>
            <person name="Hyun D.-W."/>
            <person name="Bae J.-W."/>
        </authorList>
    </citation>
    <scope>NUCLEOTIDE SEQUENCE [LARGE SCALE GENOMIC DNA]</scope>
    <source>
        <strain evidence="3 4">KACC 15039</strain>
    </source>
</reference>
<protein>
    <submittedName>
        <fullName evidence="3">Class I SAM-dependent methyltransferase</fullName>
    </submittedName>
</protein>
<dbReference type="RefSeq" id="WP_187708286.1">
    <property type="nucleotide sequence ID" value="NZ_CP060782.1"/>
</dbReference>
<name>A0ABX6T8J1_9SPHN</name>
<dbReference type="SUPFAM" id="SSF53335">
    <property type="entry name" value="S-adenosyl-L-methionine-dependent methyltransferases"/>
    <property type="match status" value="1"/>
</dbReference>
<keyword evidence="3" id="KW-0489">Methyltransferase</keyword>
<dbReference type="InterPro" id="IPR029063">
    <property type="entry name" value="SAM-dependent_MTases_sf"/>
</dbReference>
<feature type="domain" description="Methyltransferase putative zinc binding" evidence="1">
    <location>
        <begin position="7"/>
        <end position="64"/>
    </location>
</feature>
<dbReference type="GO" id="GO:0008168">
    <property type="term" value="F:methyltransferase activity"/>
    <property type="evidence" value="ECO:0007669"/>
    <property type="project" value="UniProtKB-KW"/>
</dbReference>
<evidence type="ECO:0000259" key="1">
    <source>
        <dbReference type="Pfam" id="PF08421"/>
    </source>
</evidence>
<dbReference type="Proteomes" id="UP000516105">
    <property type="component" value="Chromosome"/>
</dbReference>
<dbReference type="PANTHER" id="PTHR43861">
    <property type="entry name" value="TRANS-ACONITATE 2-METHYLTRANSFERASE-RELATED"/>
    <property type="match status" value="1"/>
</dbReference>
<dbReference type="Pfam" id="PF08484">
    <property type="entry name" value="Methyltransf_14"/>
    <property type="match status" value="1"/>
</dbReference>
<dbReference type="GO" id="GO:0032259">
    <property type="term" value="P:methylation"/>
    <property type="evidence" value="ECO:0007669"/>
    <property type="project" value="UniProtKB-KW"/>
</dbReference>
<keyword evidence="4" id="KW-1185">Reference proteome</keyword>
<dbReference type="Gene3D" id="6.10.250.3100">
    <property type="match status" value="1"/>
</dbReference>
<proteinExistence type="predicted"/>
<evidence type="ECO:0000259" key="2">
    <source>
        <dbReference type="Pfam" id="PF08484"/>
    </source>
</evidence>
<dbReference type="InterPro" id="IPR038576">
    <property type="entry name" value="Methyltransf_Zn-bd_dom_put_sf"/>
</dbReference>
<sequence>MLGKTVCRACDSTNMYCFLPMGDHPAANAFVRPENLDKPDVLFPLESHACLDCGLIQIPDPLPADFYVDYVYMPSATTTMPAHFAALAHQFREKLVTAPGQLVVDIGSNDGLLLAACLGEGMRVLGVDPSANISQFARDRGVEVFNEYFTAESAVRIRDQYGPARVIVCTNTFNHIDNLDDFMAGVATLLDPEGSFVLELPQALTCIELNEFDTVYHEHLSTFTAASLVALGRKFGFKLVELEELPIHGGSMRCTLSRVGEPSAAVTAYLEREKAAGLFTKEAYDRHVERVHAIRSELMSLLERLKGEGRRLAGYSAPAKGNTLLNYFRIGPDTLEWIADRNELKQGRYTPGMRIPVVSPDRIAADRPDFLLILAWNFRDEIVQQQSEFLAKGGKFIVPIPRVEIIGNEG</sequence>
<accession>A0ABX6T8J1</accession>
<evidence type="ECO:0000313" key="3">
    <source>
        <dbReference type="EMBL" id="QNP45330.1"/>
    </source>
</evidence>
<evidence type="ECO:0000313" key="4">
    <source>
        <dbReference type="Proteomes" id="UP000516105"/>
    </source>
</evidence>
<dbReference type="Gene3D" id="6.20.50.110">
    <property type="entry name" value="Methyltransferase, zinc-binding domain"/>
    <property type="match status" value="1"/>
</dbReference>
<dbReference type="PANTHER" id="PTHR43861:SF5">
    <property type="entry name" value="BLL5978 PROTEIN"/>
    <property type="match status" value="1"/>
</dbReference>